<protein>
    <recommendedName>
        <fullName evidence="1">F-box domain-containing protein</fullName>
    </recommendedName>
</protein>
<dbReference type="Pfam" id="PF00646">
    <property type="entry name" value="F-box"/>
    <property type="match status" value="1"/>
</dbReference>
<dbReference type="AlphaFoldDB" id="A0AAE9A8N7"/>
<organism evidence="2 3">
    <name type="scientific">Caenorhabditis briggsae</name>
    <dbReference type="NCBI Taxonomy" id="6238"/>
    <lineage>
        <taxon>Eukaryota</taxon>
        <taxon>Metazoa</taxon>
        <taxon>Ecdysozoa</taxon>
        <taxon>Nematoda</taxon>
        <taxon>Chromadorea</taxon>
        <taxon>Rhabditida</taxon>
        <taxon>Rhabditina</taxon>
        <taxon>Rhabditomorpha</taxon>
        <taxon>Rhabditoidea</taxon>
        <taxon>Rhabditidae</taxon>
        <taxon>Peloderinae</taxon>
        <taxon>Caenorhabditis</taxon>
    </lineage>
</organism>
<dbReference type="Proteomes" id="UP000827892">
    <property type="component" value="Chromosome IV"/>
</dbReference>
<dbReference type="PANTHER" id="PTHR31006:SF3">
    <property type="entry name" value="F-BOX DOMAIN-CONTAINING PROTEIN-RELATED"/>
    <property type="match status" value="1"/>
</dbReference>
<dbReference type="EMBL" id="CP090894">
    <property type="protein sequence ID" value="ULT93764.1"/>
    <property type="molecule type" value="Genomic_DNA"/>
</dbReference>
<evidence type="ECO:0000313" key="3">
    <source>
        <dbReference type="Proteomes" id="UP000827892"/>
    </source>
</evidence>
<evidence type="ECO:0000259" key="1">
    <source>
        <dbReference type="Pfam" id="PF00646"/>
    </source>
</evidence>
<gene>
    <name evidence="2" type="ORF">L3Y34_003330</name>
</gene>
<proteinExistence type="predicted"/>
<reference evidence="2 3" key="1">
    <citation type="submission" date="2022-05" db="EMBL/GenBank/DDBJ databases">
        <title>Chromosome-level reference genomes for two strains of Caenorhabditis briggsae: an improved platform for comparative genomics.</title>
        <authorList>
            <person name="Stevens L."/>
            <person name="Andersen E.C."/>
        </authorList>
    </citation>
    <scope>NUCLEOTIDE SEQUENCE [LARGE SCALE GENOMIC DNA]</scope>
    <source>
        <strain evidence="2">QX1410_ONT</strain>
        <tissue evidence="2">Whole-organism</tissue>
    </source>
</reference>
<feature type="domain" description="F-box" evidence="1">
    <location>
        <begin position="25"/>
        <end position="66"/>
    </location>
</feature>
<dbReference type="PANTHER" id="PTHR31006">
    <property type="entry name" value="F-BOX DOMAIN-CONTAINING PROTEIN-RELATED-RELATED"/>
    <property type="match status" value="1"/>
</dbReference>
<dbReference type="InterPro" id="IPR001810">
    <property type="entry name" value="F-box_dom"/>
</dbReference>
<evidence type="ECO:0000313" key="2">
    <source>
        <dbReference type="EMBL" id="ULT93764.1"/>
    </source>
</evidence>
<sequence length="362" mass="42065">MATDTGNSLEMAEKLSIDPVFDTNWCDMPASVKLKCIRKMEFKERLSMRCTATGERSLVDSQNIDFQEGEFWTESYDGDVQVSLYSKNGNKFSKNLRHSNGAFKFLKYIWKIGVFEKVILEILYTPYERKIEKYTAEISAKNVDLEFCDGQVLPTILQKMRNGVESITTHYDSMISSKFDFDEVIASPHVRKYFFRFQNISNFPEITIFKFKTSPTGILSTTTKRIVYKVAQIWIDKSSKIGSTFQASINEIDGSFDEFLKHFADRVVSKNEKRVRIRTNDPSLHILLERAVDNDIKINYLQFFRLTVISSEMKEAEYDDSCKEWVCKMEQEAYLEEWECEFSFAPRPLGRPSSSDESDEDS</sequence>
<dbReference type="InterPro" id="IPR042317">
    <property type="entry name" value="She-1-like"/>
</dbReference>
<accession>A0AAE9A8N7</accession>
<name>A0AAE9A8N7_CAEBR</name>